<protein>
    <recommendedName>
        <fullName evidence="10">Inorganic phosphate cotransporter</fullName>
    </recommendedName>
</protein>
<evidence type="ECO:0000256" key="7">
    <source>
        <dbReference type="SAM" id="Phobius"/>
    </source>
</evidence>
<name>A0AA38M698_9CUCU</name>
<keyword evidence="2" id="KW-0813">Transport</keyword>
<dbReference type="SUPFAM" id="SSF103473">
    <property type="entry name" value="MFS general substrate transporter"/>
    <property type="match status" value="1"/>
</dbReference>
<keyword evidence="6 7" id="KW-0472">Membrane</keyword>
<evidence type="ECO:0000313" key="8">
    <source>
        <dbReference type="EMBL" id="KAJ3644634.1"/>
    </source>
</evidence>
<evidence type="ECO:0000256" key="1">
    <source>
        <dbReference type="ARBA" id="ARBA00004141"/>
    </source>
</evidence>
<evidence type="ECO:0000256" key="5">
    <source>
        <dbReference type="ARBA" id="ARBA00022989"/>
    </source>
</evidence>
<evidence type="ECO:0000256" key="4">
    <source>
        <dbReference type="ARBA" id="ARBA00022847"/>
    </source>
</evidence>
<keyword evidence="3 7" id="KW-0812">Transmembrane</keyword>
<proteinExistence type="predicted"/>
<evidence type="ECO:0000256" key="3">
    <source>
        <dbReference type="ARBA" id="ARBA00022692"/>
    </source>
</evidence>
<dbReference type="EMBL" id="JALNTZ010000007">
    <property type="protein sequence ID" value="KAJ3644634.1"/>
    <property type="molecule type" value="Genomic_DNA"/>
</dbReference>
<dbReference type="Gene3D" id="1.20.1250.20">
    <property type="entry name" value="MFS general substrate transporter like domains"/>
    <property type="match status" value="1"/>
</dbReference>
<feature type="transmembrane region" description="Helical" evidence="7">
    <location>
        <begin position="195"/>
        <end position="218"/>
    </location>
</feature>
<dbReference type="InterPro" id="IPR050382">
    <property type="entry name" value="MFS_Na/Anion_cotransporter"/>
</dbReference>
<dbReference type="PANTHER" id="PTHR11662">
    <property type="entry name" value="SOLUTE CARRIER FAMILY 17"/>
    <property type="match status" value="1"/>
</dbReference>
<organism evidence="8 9">
    <name type="scientific">Zophobas morio</name>
    <dbReference type="NCBI Taxonomy" id="2755281"/>
    <lineage>
        <taxon>Eukaryota</taxon>
        <taxon>Metazoa</taxon>
        <taxon>Ecdysozoa</taxon>
        <taxon>Arthropoda</taxon>
        <taxon>Hexapoda</taxon>
        <taxon>Insecta</taxon>
        <taxon>Pterygota</taxon>
        <taxon>Neoptera</taxon>
        <taxon>Endopterygota</taxon>
        <taxon>Coleoptera</taxon>
        <taxon>Polyphaga</taxon>
        <taxon>Cucujiformia</taxon>
        <taxon>Tenebrionidae</taxon>
        <taxon>Zophobas</taxon>
    </lineage>
</organism>
<feature type="transmembrane region" description="Helical" evidence="7">
    <location>
        <begin position="130"/>
        <end position="150"/>
    </location>
</feature>
<comment type="caution">
    <text evidence="8">The sequence shown here is derived from an EMBL/GenBank/DDBJ whole genome shotgun (WGS) entry which is preliminary data.</text>
</comment>
<feature type="transmembrane region" description="Helical" evidence="7">
    <location>
        <begin position="105"/>
        <end position="124"/>
    </location>
</feature>
<sequence>MRVSGQKDRQQWSSRAYFTVPRPGAVPSLPKSSVRPDLYCGLQRSVCGSRRHKRFMHCLSGRFNNSLSEGSPTVVEYRMKKSDVEDTMHYLINTKILSRATVRKIFNSIGVCGPAIALVVLGFVSSEETTLSVILLVIAVGVNAAVFCGFQVNHIDLAPNHAGVLMGITNGSSNIFSIIAPLVVQVVVYDEEEKALWRIIFIIAACVYVASAIFYNIFADGEIQSWNDIEASEKNEEAKEETEEKTRL</sequence>
<dbReference type="GO" id="GO:0016020">
    <property type="term" value="C:membrane"/>
    <property type="evidence" value="ECO:0007669"/>
    <property type="project" value="UniProtKB-SubCell"/>
</dbReference>
<dbReference type="InterPro" id="IPR036259">
    <property type="entry name" value="MFS_trans_sf"/>
</dbReference>
<dbReference type="GO" id="GO:0015293">
    <property type="term" value="F:symporter activity"/>
    <property type="evidence" value="ECO:0007669"/>
    <property type="project" value="UniProtKB-KW"/>
</dbReference>
<dbReference type="Proteomes" id="UP001168821">
    <property type="component" value="Unassembled WGS sequence"/>
</dbReference>
<keyword evidence="4" id="KW-0769">Symport</keyword>
<keyword evidence="9" id="KW-1185">Reference proteome</keyword>
<evidence type="ECO:0008006" key="10">
    <source>
        <dbReference type="Google" id="ProtNLM"/>
    </source>
</evidence>
<evidence type="ECO:0000256" key="2">
    <source>
        <dbReference type="ARBA" id="ARBA00022448"/>
    </source>
</evidence>
<comment type="subcellular location">
    <subcellularLocation>
        <location evidence="1">Membrane</location>
        <topology evidence="1">Multi-pass membrane protein</topology>
    </subcellularLocation>
</comment>
<dbReference type="FunFam" id="1.20.1250.20:FF:000003">
    <property type="entry name" value="Solute carrier family 17 member 3"/>
    <property type="match status" value="1"/>
</dbReference>
<evidence type="ECO:0000313" key="9">
    <source>
        <dbReference type="Proteomes" id="UP001168821"/>
    </source>
</evidence>
<keyword evidence="5 7" id="KW-1133">Transmembrane helix</keyword>
<dbReference type="PANTHER" id="PTHR11662:SF280">
    <property type="entry name" value="FI21844P1-RELATED"/>
    <property type="match status" value="1"/>
</dbReference>
<dbReference type="AlphaFoldDB" id="A0AA38M698"/>
<dbReference type="GO" id="GO:0006820">
    <property type="term" value="P:monoatomic anion transport"/>
    <property type="evidence" value="ECO:0007669"/>
    <property type="project" value="TreeGrafter"/>
</dbReference>
<evidence type="ECO:0000256" key="6">
    <source>
        <dbReference type="ARBA" id="ARBA00023136"/>
    </source>
</evidence>
<accession>A0AA38M698</accession>
<feature type="transmembrane region" description="Helical" evidence="7">
    <location>
        <begin position="162"/>
        <end position="189"/>
    </location>
</feature>
<reference evidence="8" key="1">
    <citation type="journal article" date="2023" name="G3 (Bethesda)">
        <title>Whole genome assemblies of Zophobas morio and Tenebrio molitor.</title>
        <authorList>
            <person name="Kaur S."/>
            <person name="Stinson S.A."/>
            <person name="diCenzo G.C."/>
        </authorList>
    </citation>
    <scope>NUCLEOTIDE SEQUENCE</scope>
    <source>
        <strain evidence="8">QUZm001</strain>
    </source>
</reference>
<gene>
    <name evidence="8" type="ORF">Zmor_022351</name>
</gene>